<dbReference type="AlphaFoldDB" id="A0A8J6HTB6"/>
<accession>A0A8J6HTB6</accession>
<dbReference type="Proteomes" id="UP000657177">
    <property type="component" value="Unassembled WGS sequence"/>
</dbReference>
<dbReference type="PANTHER" id="PTHR30531:SF12">
    <property type="entry name" value="FLAGELLAR BIOSYNTHETIC PROTEIN FLHB"/>
    <property type="match status" value="1"/>
</dbReference>
<proteinExistence type="predicted"/>
<dbReference type="RefSeq" id="WP_181340302.1">
    <property type="nucleotide sequence ID" value="NZ_JAAKDE010000023.1"/>
</dbReference>
<gene>
    <name evidence="1" type="ORF">G5B42_09865</name>
</gene>
<dbReference type="SUPFAM" id="SSF160544">
    <property type="entry name" value="EscU C-terminal domain-like"/>
    <property type="match status" value="1"/>
</dbReference>
<reference evidence="1" key="1">
    <citation type="submission" date="2020-06" db="EMBL/GenBank/DDBJ databases">
        <title>Novel chitinolytic bacterium.</title>
        <authorList>
            <person name="Ungkulpasvich U."/>
            <person name="Kosugi A."/>
            <person name="Uke A."/>
        </authorList>
    </citation>
    <scope>NUCLEOTIDE SEQUENCE</scope>
    <source>
        <strain evidence="1">UUS1-1</strain>
    </source>
</reference>
<sequence length="93" mass="10265">MEEKMIKAIALRYRQAEDEAPVVLAKGQGYVAEAILELARQAKIPTVADPALCKLLEGVEVGSCIPPEAYQLTAEILAFIWQLEEKAGKRRLV</sequence>
<dbReference type="InterPro" id="IPR029025">
    <property type="entry name" value="T3SS_substrate_exporter_C"/>
</dbReference>
<dbReference type="PANTHER" id="PTHR30531">
    <property type="entry name" value="FLAGELLAR BIOSYNTHETIC PROTEIN FLHB"/>
    <property type="match status" value="1"/>
</dbReference>
<name>A0A8J6HTB6_9FIRM</name>
<protein>
    <submittedName>
        <fullName evidence="1">EscU/YscU/HrcU family type III secretion system export apparatus switch protein</fullName>
    </submittedName>
</protein>
<dbReference type="Pfam" id="PF01312">
    <property type="entry name" value="Bac_export_2"/>
    <property type="match status" value="1"/>
</dbReference>
<dbReference type="GO" id="GO:0005886">
    <property type="term" value="C:plasma membrane"/>
    <property type="evidence" value="ECO:0007669"/>
    <property type="project" value="TreeGrafter"/>
</dbReference>
<comment type="caution">
    <text evidence="1">The sequence shown here is derived from an EMBL/GenBank/DDBJ whole genome shotgun (WGS) entry which is preliminary data.</text>
</comment>
<dbReference type="InterPro" id="IPR006135">
    <property type="entry name" value="T3SS_substrate_exporter"/>
</dbReference>
<organism evidence="1 2">
    <name type="scientific">Capillibacterium thermochitinicola</name>
    <dbReference type="NCBI Taxonomy" id="2699427"/>
    <lineage>
        <taxon>Bacteria</taxon>
        <taxon>Bacillati</taxon>
        <taxon>Bacillota</taxon>
        <taxon>Capillibacterium</taxon>
    </lineage>
</organism>
<evidence type="ECO:0000313" key="2">
    <source>
        <dbReference type="Proteomes" id="UP000657177"/>
    </source>
</evidence>
<evidence type="ECO:0000313" key="1">
    <source>
        <dbReference type="EMBL" id="MBA2133836.1"/>
    </source>
</evidence>
<dbReference type="Gene3D" id="3.40.1690.10">
    <property type="entry name" value="secretion proteins EscU"/>
    <property type="match status" value="1"/>
</dbReference>
<dbReference type="EMBL" id="JAAKDE010000023">
    <property type="protein sequence ID" value="MBA2133836.1"/>
    <property type="molecule type" value="Genomic_DNA"/>
</dbReference>
<dbReference type="GO" id="GO:0009306">
    <property type="term" value="P:protein secretion"/>
    <property type="evidence" value="ECO:0007669"/>
    <property type="project" value="InterPro"/>
</dbReference>
<keyword evidence="2" id="KW-1185">Reference proteome</keyword>